<dbReference type="EMBL" id="VIGI01000010">
    <property type="protein sequence ID" value="KAB8295153.1"/>
    <property type="molecule type" value="Genomic_DNA"/>
</dbReference>
<organism evidence="1 2">
    <name type="scientific">Monilinia laxa</name>
    <name type="common">Brown rot fungus</name>
    <name type="synonym">Sclerotinia laxa</name>
    <dbReference type="NCBI Taxonomy" id="61186"/>
    <lineage>
        <taxon>Eukaryota</taxon>
        <taxon>Fungi</taxon>
        <taxon>Dikarya</taxon>
        <taxon>Ascomycota</taxon>
        <taxon>Pezizomycotina</taxon>
        <taxon>Leotiomycetes</taxon>
        <taxon>Helotiales</taxon>
        <taxon>Sclerotiniaceae</taxon>
        <taxon>Monilinia</taxon>
    </lineage>
</organism>
<dbReference type="Proteomes" id="UP000326757">
    <property type="component" value="Unassembled WGS sequence"/>
</dbReference>
<evidence type="ECO:0000313" key="2">
    <source>
        <dbReference type="Proteomes" id="UP000326757"/>
    </source>
</evidence>
<comment type="caution">
    <text evidence="1">The sequence shown here is derived from an EMBL/GenBank/DDBJ whole genome shotgun (WGS) entry which is preliminary data.</text>
</comment>
<proteinExistence type="predicted"/>
<name>A0A5N6K054_MONLA</name>
<protein>
    <submittedName>
        <fullName evidence="1">Uncharacterized protein</fullName>
    </submittedName>
</protein>
<keyword evidence="2" id="KW-1185">Reference proteome</keyword>
<sequence>MKFAGNVVWLSTGSCIYPIQFKPKHHDQSYTRIFIQQPTNAPYAEPPPISKCTIKVGRRPIHIFTRSIDAKRSRTETL</sequence>
<evidence type="ECO:0000313" key="1">
    <source>
        <dbReference type="EMBL" id="KAB8295153.1"/>
    </source>
</evidence>
<dbReference type="PROSITE" id="PS51257">
    <property type="entry name" value="PROKAR_LIPOPROTEIN"/>
    <property type="match status" value="1"/>
</dbReference>
<reference evidence="1 2" key="1">
    <citation type="submission" date="2019-06" db="EMBL/GenBank/DDBJ databases">
        <title>Genome Sequence of the Brown Rot Fungal Pathogen Monilinia laxa.</title>
        <authorList>
            <person name="De Miccolis Angelini R.M."/>
            <person name="Landi L."/>
            <person name="Abate D."/>
            <person name="Pollastro S."/>
            <person name="Romanazzi G."/>
            <person name="Faretra F."/>
        </authorList>
    </citation>
    <scope>NUCLEOTIDE SEQUENCE [LARGE SCALE GENOMIC DNA]</scope>
    <source>
        <strain evidence="1 2">Mlax316</strain>
    </source>
</reference>
<gene>
    <name evidence="1" type="ORF">EYC80_007082</name>
</gene>
<accession>A0A5N6K054</accession>
<dbReference type="AlphaFoldDB" id="A0A5N6K054"/>